<dbReference type="AlphaFoldDB" id="A0A537M4Y9"/>
<dbReference type="PRINTS" id="PR00344">
    <property type="entry name" value="BCTRLSENSOR"/>
</dbReference>
<dbReference type="InterPro" id="IPR004358">
    <property type="entry name" value="Sig_transdc_His_kin-like_C"/>
</dbReference>
<comment type="caution">
    <text evidence="7">The sequence shown here is derived from an EMBL/GenBank/DDBJ whole genome shotgun (WGS) entry which is preliminary data.</text>
</comment>
<dbReference type="SUPFAM" id="SSF55874">
    <property type="entry name" value="ATPase domain of HSP90 chaperone/DNA topoisomerase II/histidine kinase"/>
    <property type="match status" value="1"/>
</dbReference>
<dbReference type="PANTHER" id="PTHR43047:SF72">
    <property type="entry name" value="OSMOSENSING HISTIDINE PROTEIN KINASE SLN1"/>
    <property type="match status" value="1"/>
</dbReference>
<proteinExistence type="predicted"/>
<feature type="non-terminal residue" evidence="7">
    <location>
        <position position="1"/>
    </location>
</feature>
<dbReference type="InterPro" id="IPR036890">
    <property type="entry name" value="HATPase_C_sf"/>
</dbReference>
<keyword evidence="4 7" id="KW-0418">Kinase</keyword>
<feature type="domain" description="Histidine kinase" evidence="6">
    <location>
        <begin position="1"/>
        <end position="60"/>
    </location>
</feature>
<keyword evidence="5" id="KW-0902">Two-component regulatory system</keyword>
<dbReference type="GO" id="GO:0000155">
    <property type="term" value="F:phosphorelay sensor kinase activity"/>
    <property type="evidence" value="ECO:0007669"/>
    <property type="project" value="TreeGrafter"/>
</dbReference>
<dbReference type="EC" id="2.7.13.3" evidence="2"/>
<evidence type="ECO:0000313" key="7">
    <source>
        <dbReference type="EMBL" id="TMJ15275.1"/>
    </source>
</evidence>
<evidence type="ECO:0000256" key="4">
    <source>
        <dbReference type="ARBA" id="ARBA00022777"/>
    </source>
</evidence>
<evidence type="ECO:0000256" key="1">
    <source>
        <dbReference type="ARBA" id="ARBA00000085"/>
    </source>
</evidence>
<dbReference type="PANTHER" id="PTHR43047">
    <property type="entry name" value="TWO-COMPONENT HISTIDINE PROTEIN KINASE"/>
    <property type="match status" value="1"/>
</dbReference>
<dbReference type="InterPro" id="IPR005467">
    <property type="entry name" value="His_kinase_dom"/>
</dbReference>
<accession>A0A537M4Y9</accession>
<evidence type="ECO:0000259" key="6">
    <source>
        <dbReference type="PROSITE" id="PS50109"/>
    </source>
</evidence>
<reference evidence="7 8" key="1">
    <citation type="journal article" date="2019" name="Nat. Microbiol.">
        <title>Mediterranean grassland soil C-N compound turnover is dependent on rainfall and depth, and is mediated by genomically divergent microorganisms.</title>
        <authorList>
            <person name="Diamond S."/>
            <person name="Andeer P.F."/>
            <person name="Li Z."/>
            <person name="Crits-Christoph A."/>
            <person name="Burstein D."/>
            <person name="Anantharaman K."/>
            <person name="Lane K.R."/>
            <person name="Thomas B.C."/>
            <person name="Pan C."/>
            <person name="Northen T.R."/>
            <person name="Banfield J.F."/>
        </authorList>
    </citation>
    <scope>NUCLEOTIDE SEQUENCE [LARGE SCALE GENOMIC DNA]</scope>
    <source>
        <strain evidence="7">NP_5</strain>
    </source>
</reference>
<evidence type="ECO:0000256" key="5">
    <source>
        <dbReference type="ARBA" id="ARBA00023012"/>
    </source>
</evidence>
<sequence>LPHIFDHFYRADASRTRRSGGTGMGLAIVKSLVEAHGGRVSVESAPGAGSRFTVTLPRASQEAS</sequence>
<dbReference type="EMBL" id="VBAM01000065">
    <property type="protein sequence ID" value="TMJ15275.1"/>
    <property type="molecule type" value="Genomic_DNA"/>
</dbReference>
<gene>
    <name evidence="7" type="ORF">E6H02_02105</name>
</gene>
<evidence type="ECO:0000313" key="8">
    <source>
        <dbReference type="Proteomes" id="UP000320393"/>
    </source>
</evidence>
<dbReference type="GO" id="GO:0005886">
    <property type="term" value="C:plasma membrane"/>
    <property type="evidence" value="ECO:0007669"/>
    <property type="project" value="TreeGrafter"/>
</dbReference>
<evidence type="ECO:0000256" key="3">
    <source>
        <dbReference type="ARBA" id="ARBA00022679"/>
    </source>
</evidence>
<organism evidence="7 8">
    <name type="scientific">Candidatus Segetimicrobium genomatis</name>
    <dbReference type="NCBI Taxonomy" id="2569760"/>
    <lineage>
        <taxon>Bacteria</taxon>
        <taxon>Bacillati</taxon>
        <taxon>Candidatus Sysuimicrobiota</taxon>
        <taxon>Candidatus Sysuimicrobiia</taxon>
        <taxon>Candidatus Sysuimicrobiales</taxon>
        <taxon>Candidatus Segetimicrobiaceae</taxon>
        <taxon>Candidatus Segetimicrobium</taxon>
    </lineage>
</organism>
<comment type="catalytic activity">
    <reaction evidence="1">
        <text>ATP + protein L-histidine = ADP + protein N-phospho-L-histidine.</text>
        <dbReference type="EC" id="2.7.13.3"/>
    </reaction>
</comment>
<dbReference type="Proteomes" id="UP000320393">
    <property type="component" value="Unassembled WGS sequence"/>
</dbReference>
<name>A0A537M4Y9_9BACT</name>
<protein>
    <recommendedName>
        <fullName evidence="2">histidine kinase</fullName>
        <ecNumber evidence="2">2.7.13.3</ecNumber>
    </recommendedName>
</protein>
<dbReference type="Gene3D" id="3.30.565.10">
    <property type="entry name" value="Histidine kinase-like ATPase, C-terminal domain"/>
    <property type="match status" value="1"/>
</dbReference>
<dbReference type="PROSITE" id="PS50109">
    <property type="entry name" value="HIS_KIN"/>
    <property type="match status" value="1"/>
</dbReference>
<evidence type="ECO:0000256" key="2">
    <source>
        <dbReference type="ARBA" id="ARBA00012438"/>
    </source>
</evidence>
<dbReference type="GO" id="GO:0009927">
    <property type="term" value="F:histidine phosphotransfer kinase activity"/>
    <property type="evidence" value="ECO:0007669"/>
    <property type="project" value="TreeGrafter"/>
</dbReference>
<dbReference type="Pfam" id="PF02518">
    <property type="entry name" value="HATPase_c"/>
    <property type="match status" value="1"/>
</dbReference>
<dbReference type="InterPro" id="IPR003594">
    <property type="entry name" value="HATPase_dom"/>
</dbReference>
<keyword evidence="3" id="KW-0808">Transferase</keyword>